<dbReference type="HOGENOM" id="CLU_548410_0_0_7"/>
<reference evidence="3 4" key="1">
    <citation type="journal article" date="2013" name="Environ. Microbiol.">
        <title>Complete genome, catabolic sub-proteomes and key-metabolites of Desulfobacula toluolica Tol2, a marine, aromatic compound-degrading, sulfate-reducing bacterium.</title>
        <authorList>
            <person name="Wohlbrand L."/>
            <person name="Jacob J.H."/>
            <person name="Kube M."/>
            <person name="Mussmann M."/>
            <person name="Jarling R."/>
            <person name="Beck A."/>
            <person name="Amann R."/>
            <person name="Wilkes H."/>
            <person name="Reinhardt R."/>
            <person name="Rabus R."/>
        </authorList>
    </citation>
    <scope>NUCLEOTIDE SEQUENCE [LARGE SCALE GENOMIC DNA]</scope>
    <source>
        <strain evidence="4">DSM 7467 / Tol2</strain>
    </source>
</reference>
<dbReference type="AlphaFoldDB" id="K0NFG1"/>
<keyword evidence="1 3" id="KW-0560">Oxidoreductase</keyword>
<dbReference type="SUPFAM" id="SSF46548">
    <property type="entry name" value="alpha-helical ferredoxin"/>
    <property type="match status" value="1"/>
</dbReference>
<gene>
    <name evidence="3" type="ordered locus">TOL2_C02630</name>
</gene>
<dbReference type="OrthoDB" id="9777685at2"/>
<dbReference type="Gene3D" id="1.20.1050.140">
    <property type="match status" value="1"/>
</dbReference>
<dbReference type="PROSITE" id="PS51379">
    <property type="entry name" value="4FE4S_FER_2"/>
    <property type="match status" value="2"/>
</dbReference>
<keyword evidence="4" id="KW-1185">Reference proteome</keyword>
<dbReference type="KEGG" id="dto:TOL2_C02630"/>
<evidence type="ECO:0000259" key="2">
    <source>
        <dbReference type="PROSITE" id="PS51379"/>
    </source>
</evidence>
<dbReference type="InterPro" id="IPR017896">
    <property type="entry name" value="4Fe4S_Fe-S-bd"/>
</dbReference>
<protein>
    <submittedName>
        <fullName evidence="3">Predicted CoB--CoM heterodisulfide reductase, subunit B</fullName>
        <ecNumber evidence="3">1.8.98.1</ecNumber>
    </submittedName>
</protein>
<dbReference type="EMBL" id="FO203503">
    <property type="protein sequence ID" value="CCK78433.1"/>
    <property type="molecule type" value="Genomic_DNA"/>
</dbReference>
<dbReference type="Pfam" id="PF02754">
    <property type="entry name" value="CCG"/>
    <property type="match status" value="2"/>
</dbReference>
<proteinExistence type="predicted"/>
<evidence type="ECO:0000313" key="4">
    <source>
        <dbReference type="Proteomes" id="UP000007347"/>
    </source>
</evidence>
<dbReference type="STRING" id="651182.TOL2_C02630"/>
<feature type="domain" description="4Fe-4S ferredoxin-type" evidence="2">
    <location>
        <begin position="58"/>
        <end position="89"/>
    </location>
</feature>
<accession>K0NFG1</accession>
<sequence>MIPFEKGQDEFANDIREYAGINFNTCLHCKSCTNGCPFLEGMDYAPNAVIRLVQLGQEEAALNSSTIWVCVGCNTCSSCCPMAIDIPAVMDGLRKKALEKKIKVPEPDILNFHTQVLNTIKKYGRNHKLEIMMRYKLKKMDFLSDMGLGLKMLKKRKLDLTPSKIQDKSAIEKLFRKKNSSRKNNSRSKRLQFTFFPGCSLKASGHENTLSLLKFCELVNIELTELEDWNCCGSSSAHSIDLDLAEKLPMRNISLAPKGVSLLIACPSCFVRMKSMYLKLKSDKQLRQKYEDLWGKSFDETLEIIPFFEIFNRIDIKDHIERPKEKLKQLKVAPYYGCMLAMPPDLRFEKSYAGVLEKTLGALGADVICFGYGTRCCGTYLSVAKPRVAQKVVNEIIFKAMEAGAECMVTACAMCHLNLEIRCSLENPIPILHFSELLSMALGEADRKKWFPRHIVNPVPLLKKRGLISS</sequence>
<dbReference type="InterPro" id="IPR004017">
    <property type="entry name" value="Cys_rich_dom"/>
</dbReference>
<dbReference type="Pfam" id="PF13534">
    <property type="entry name" value="Fer4_17"/>
    <property type="match status" value="1"/>
</dbReference>
<dbReference type="PANTHER" id="PTHR42947:SF1">
    <property type="entry name" value="COB--COM HETERODISULFIDE REDUCTASE SUBUNIT B 1"/>
    <property type="match status" value="1"/>
</dbReference>
<dbReference type="PANTHER" id="PTHR42947">
    <property type="entry name" value="COB--COM HETERODISULFIDE REDUCTASE SUBUNIT B 1"/>
    <property type="match status" value="1"/>
</dbReference>
<evidence type="ECO:0000256" key="1">
    <source>
        <dbReference type="ARBA" id="ARBA00023002"/>
    </source>
</evidence>
<dbReference type="Gene3D" id="1.10.1060.10">
    <property type="entry name" value="Alpha-helical ferredoxin"/>
    <property type="match status" value="1"/>
</dbReference>
<dbReference type="InterPro" id="IPR009051">
    <property type="entry name" value="Helical_ferredxn"/>
</dbReference>
<dbReference type="EC" id="1.8.98.1" evidence="3"/>
<name>K0NFG1_DESTT</name>
<dbReference type="GO" id="GO:0051912">
    <property type="term" value="F:CoB--CoM heterodisulfide reductase activity"/>
    <property type="evidence" value="ECO:0007669"/>
    <property type="project" value="UniProtKB-EC"/>
</dbReference>
<organism evidence="3 4">
    <name type="scientific">Desulfobacula toluolica (strain DSM 7467 / Tol2)</name>
    <dbReference type="NCBI Taxonomy" id="651182"/>
    <lineage>
        <taxon>Bacteria</taxon>
        <taxon>Pseudomonadati</taxon>
        <taxon>Thermodesulfobacteriota</taxon>
        <taxon>Desulfobacteria</taxon>
        <taxon>Desulfobacterales</taxon>
        <taxon>Desulfobacteraceae</taxon>
        <taxon>Desulfobacula</taxon>
    </lineage>
</organism>
<feature type="domain" description="4Fe-4S ferredoxin-type" evidence="2">
    <location>
        <begin position="17"/>
        <end position="47"/>
    </location>
</feature>
<evidence type="ECO:0000313" key="3">
    <source>
        <dbReference type="EMBL" id="CCK78433.1"/>
    </source>
</evidence>
<dbReference type="GO" id="GO:0051536">
    <property type="term" value="F:iron-sulfur cluster binding"/>
    <property type="evidence" value="ECO:0007669"/>
    <property type="project" value="InterPro"/>
</dbReference>
<dbReference type="InterPro" id="IPR051278">
    <property type="entry name" value="HdrB/HdrD_reductase"/>
</dbReference>
<dbReference type="Proteomes" id="UP000007347">
    <property type="component" value="Chromosome"/>
</dbReference>
<dbReference type="RefSeq" id="WP_014955790.1">
    <property type="nucleotide sequence ID" value="NC_018645.1"/>
</dbReference>